<evidence type="ECO:0000256" key="1">
    <source>
        <dbReference type="ARBA" id="ARBA00022490"/>
    </source>
</evidence>
<keyword evidence="6" id="KW-1185">Reference proteome</keyword>
<keyword evidence="5" id="KW-0282">Flagellum</keyword>
<protein>
    <recommendedName>
        <fullName evidence="4">Flagellar assembly factor FliW</fullName>
    </recommendedName>
</protein>
<keyword evidence="4" id="KW-0143">Chaperone</keyword>
<dbReference type="RefSeq" id="WP_015861792.1">
    <property type="nucleotide sequence ID" value="NZ_CP026538.1"/>
</dbReference>
<dbReference type="GO" id="GO:0044780">
    <property type="term" value="P:bacterial-type flagellum assembly"/>
    <property type="evidence" value="ECO:0007669"/>
    <property type="project" value="UniProtKB-UniRule"/>
</dbReference>
<comment type="function">
    <text evidence="4">Acts as an anti-CsrA protein, binds CsrA and prevents it from repressing translation of its target genes, one of which is flagellin. Binds to flagellin and participates in the assembly of the flagellum.</text>
</comment>
<dbReference type="EMBL" id="CP026538">
    <property type="protein sequence ID" value="QAZ66891.1"/>
    <property type="molecule type" value="Genomic_DNA"/>
</dbReference>
<dbReference type="PANTHER" id="PTHR39190:SF1">
    <property type="entry name" value="FLAGELLAR ASSEMBLY FACTOR FLIW"/>
    <property type="match status" value="1"/>
</dbReference>
<dbReference type="InterPro" id="IPR003775">
    <property type="entry name" value="Flagellar_assembly_factor_FliW"/>
</dbReference>
<evidence type="ECO:0000256" key="4">
    <source>
        <dbReference type="HAMAP-Rule" id="MF_01185"/>
    </source>
</evidence>
<dbReference type="GO" id="GO:0005737">
    <property type="term" value="C:cytoplasm"/>
    <property type="evidence" value="ECO:0007669"/>
    <property type="project" value="UniProtKB-SubCell"/>
</dbReference>
<comment type="subcellular location">
    <subcellularLocation>
        <location evidence="4">Cytoplasm</location>
    </subcellularLocation>
</comment>
<organism evidence="5 6">
    <name type="scientific">Solidesulfovibrio carbinolicus</name>
    <dbReference type="NCBI Taxonomy" id="296842"/>
    <lineage>
        <taxon>Bacteria</taxon>
        <taxon>Pseudomonadati</taxon>
        <taxon>Thermodesulfobacteriota</taxon>
        <taxon>Desulfovibrionia</taxon>
        <taxon>Desulfovibrionales</taxon>
        <taxon>Desulfovibrionaceae</taxon>
        <taxon>Solidesulfovibrio</taxon>
    </lineage>
</organism>
<dbReference type="InterPro" id="IPR024046">
    <property type="entry name" value="Flagellar_assmbl_FliW_dom_sf"/>
</dbReference>
<keyword evidence="5" id="KW-0966">Cell projection</keyword>
<evidence type="ECO:0000256" key="3">
    <source>
        <dbReference type="ARBA" id="ARBA00022845"/>
    </source>
</evidence>
<keyword evidence="1 4" id="KW-0963">Cytoplasm</keyword>
<evidence type="ECO:0000256" key="2">
    <source>
        <dbReference type="ARBA" id="ARBA00022795"/>
    </source>
</evidence>
<dbReference type="Pfam" id="PF02623">
    <property type="entry name" value="FliW"/>
    <property type="match status" value="1"/>
</dbReference>
<dbReference type="SMR" id="A0A4P6HIB4"/>
<evidence type="ECO:0000313" key="6">
    <source>
        <dbReference type="Proteomes" id="UP000293296"/>
    </source>
</evidence>
<name>A0A4P6HIB4_9BACT</name>
<keyword evidence="5" id="KW-0969">Cilium</keyword>
<evidence type="ECO:0000313" key="5">
    <source>
        <dbReference type="EMBL" id="QAZ66891.1"/>
    </source>
</evidence>
<dbReference type="NCBIfam" id="NF009793">
    <property type="entry name" value="PRK13285.1-1"/>
    <property type="match status" value="1"/>
</dbReference>
<dbReference type="PANTHER" id="PTHR39190">
    <property type="entry name" value="FLAGELLAR ASSEMBLY FACTOR FLIW"/>
    <property type="match status" value="1"/>
</dbReference>
<dbReference type="OrthoDB" id="9801235at2"/>
<keyword evidence="2 4" id="KW-1005">Bacterial flagellum biogenesis</keyword>
<dbReference type="GO" id="GO:0006417">
    <property type="term" value="P:regulation of translation"/>
    <property type="evidence" value="ECO:0007669"/>
    <property type="project" value="UniProtKB-KW"/>
</dbReference>
<dbReference type="HAMAP" id="MF_01185">
    <property type="entry name" value="FliW"/>
    <property type="match status" value="1"/>
</dbReference>
<dbReference type="SUPFAM" id="SSF141457">
    <property type="entry name" value="BH3618-like"/>
    <property type="match status" value="1"/>
</dbReference>
<keyword evidence="3 4" id="KW-0810">Translation regulation</keyword>
<gene>
    <name evidence="4" type="primary">fliW</name>
    <name evidence="5" type="ORF">C3Y92_06415</name>
</gene>
<dbReference type="Proteomes" id="UP000293296">
    <property type="component" value="Chromosome"/>
</dbReference>
<proteinExistence type="inferred from homology"/>
<comment type="similarity">
    <text evidence="4">Belongs to the FliW family.</text>
</comment>
<comment type="subunit">
    <text evidence="4">Interacts with translational regulator CsrA and flagellin(s).</text>
</comment>
<accession>A0A4P6HIB4</accession>
<sequence>MAKKNERIVETRLGRLTLPEERVLQFPRGLIGFGDQREFTLIQVREDSPFLVLQSLDNPSLGLLVADPYSFMTEYEVVIGEADRRLLGIDSREQATVLVTVTIPQGMPERTTLNLSGPIVVNNEARVGLQIPQTDSRYPAHYTPGMATPKKS</sequence>
<dbReference type="AlphaFoldDB" id="A0A4P6HIB4"/>
<reference evidence="5 6" key="1">
    <citation type="submission" date="2018-02" db="EMBL/GenBank/DDBJ databases">
        <title>Genome sequence of Desulfovibrio carbinolicus DSM 3852.</title>
        <authorList>
            <person name="Wilbanks E."/>
            <person name="Skennerton C.T."/>
            <person name="Orphan V.J."/>
        </authorList>
    </citation>
    <scope>NUCLEOTIDE SEQUENCE [LARGE SCALE GENOMIC DNA]</scope>
    <source>
        <strain evidence="5 6">DSM 3852</strain>
    </source>
</reference>
<dbReference type="KEGG" id="dcb:C3Y92_06415"/>
<dbReference type="Gene3D" id="2.30.290.10">
    <property type="entry name" value="BH3618-like"/>
    <property type="match status" value="1"/>
</dbReference>